<evidence type="ECO:0000256" key="1">
    <source>
        <dbReference type="SAM" id="Phobius"/>
    </source>
</evidence>
<keyword evidence="3" id="KW-1185">Reference proteome</keyword>
<feature type="transmembrane region" description="Helical" evidence="1">
    <location>
        <begin position="6"/>
        <end position="25"/>
    </location>
</feature>
<sequence length="43" mass="4798">MELQIVLTVIAVVVLLLGGTVFAAWRSERAEDKQRDDEPDRSA</sequence>
<dbReference type="Proteomes" id="UP001330812">
    <property type="component" value="Chromosome"/>
</dbReference>
<keyword evidence="1" id="KW-0472">Membrane</keyword>
<evidence type="ECO:0000313" key="2">
    <source>
        <dbReference type="EMBL" id="WSE28224.1"/>
    </source>
</evidence>
<accession>A0ABZ1I235</accession>
<gene>
    <name evidence="2" type="ORF">VSH64_36100</name>
</gene>
<organism evidence="2 3">
    <name type="scientific">Amycolatopsis rhabdoformis</name>
    <dbReference type="NCBI Taxonomy" id="1448059"/>
    <lineage>
        <taxon>Bacteria</taxon>
        <taxon>Bacillati</taxon>
        <taxon>Actinomycetota</taxon>
        <taxon>Actinomycetes</taxon>
        <taxon>Pseudonocardiales</taxon>
        <taxon>Pseudonocardiaceae</taxon>
        <taxon>Amycolatopsis</taxon>
    </lineage>
</organism>
<keyword evidence="1" id="KW-0812">Transmembrane</keyword>
<reference evidence="2 3" key="1">
    <citation type="journal article" date="2015" name="Int. J. Syst. Evol. Microbiol.">
        <title>Amycolatopsis rhabdoformis sp. nov., an actinomycete isolated from a tropical forest soil.</title>
        <authorList>
            <person name="Souza W.R."/>
            <person name="Silva R.E."/>
            <person name="Goodfellow M."/>
            <person name="Busarakam K."/>
            <person name="Figueiro F.S."/>
            <person name="Ferreira D."/>
            <person name="Rodrigues-Filho E."/>
            <person name="Moraes L.A.B."/>
            <person name="Zucchi T.D."/>
        </authorList>
    </citation>
    <scope>NUCLEOTIDE SEQUENCE [LARGE SCALE GENOMIC DNA]</scope>
    <source>
        <strain evidence="2 3">NCIMB 14900</strain>
    </source>
</reference>
<keyword evidence="1" id="KW-1133">Transmembrane helix</keyword>
<proteinExistence type="predicted"/>
<name>A0ABZ1I235_9PSEU</name>
<protein>
    <submittedName>
        <fullName evidence="2">Uncharacterized protein</fullName>
    </submittedName>
</protein>
<evidence type="ECO:0000313" key="3">
    <source>
        <dbReference type="Proteomes" id="UP001330812"/>
    </source>
</evidence>
<dbReference type="EMBL" id="CP142149">
    <property type="protein sequence ID" value="WSE28224.1"/>
    <property type="molecule type" value="Genomic_DNA"/>
</dbReference>
<dbReference type="RefSeq" id="WP_326567228.1">
    <property type="nucleotide sequence ID" value="NZ_CP142149.1"/>
</dbReference>